<protein>
    <submittedName>
        <fullName evidence="2">DNA-binding CsgD family transcriptional regulator</fullName>
    </submittedName>
</protein>
<dbReference type="RefSeq" id="WP_204733952.1">
    <property type="nucleotide sequence ID" value="NZ_JAVDWE010000007.1"/>
</dbReference>
<dbReference type="Proteomes" id="UP001265550">
    <property type="component" value="Unassembled WGS sequence"/>
</dbReference>
<dbReference type="InterPro" id="IPR016032">
    <property type="entry name" value="Sig_transdc_resp-reg_C-effctor"/>
</dbReference>
<dbReference type="InterPro" id="IPR036388">
    <property type="entry name" value="WH-like_DNA-bd_sf"/>
</dbReference>
<evidence type="ECO:0000313" key="2">
    <source>
        <dbReference type="EMBL" id="MDR7095150.1"/>
    </source>
</evidence>
<reference evidence="2 3" key="1">
    <citation type="submission" date="2023-07" db="EMBL/GenBank/DDBJ databases">
        <title>Sorghum-associated microbial communities from plants grown in Nebraska, USA.</title>
        <authorList>
            <person name="Schachtman D."/>
        </authorList>
    </citation>
    <scope>NUCLEOTIDE SEQUENCE [LARGE SCALE GENOMIC DNA]</scope>
    <source>
        <strain evidence="2 3">BE240</strain>
    </source>
</reference>
<gene>
    <name evidence="2" type="ORF">J2X09_002894</name>
</gene>
<dbReference type="GO" id="GO:0003677">
    <property type="term" value="F:DNA binding"/>
    <property type="evidence" value="ECO:0007669"/>
    <property type="project" value="UniProtKB-KW"/>
</dbReference>
<dbReference type="Gene3D" id="1.10.10.10">
    <property type="entry name" value="Winged helix-like DNA-binding domain superfamily/Winged helix DNA-binding domain"/>
    <property type="match status" value="1"/>
</dbReference>
<organism evidence="2 3">
    <name type="scientific">Hydrogenophaga laconesensis</name>
    <dbReference type="NCBI Taxonomy" id="1805971"/>
    <lineage>
        <taxon>Bacteria</taxon>
        <taxon>Pseudomonadati</taxon>
        <taxon>Pseudomonadota</taxon>
        <taxon>Betaproteobacteria</taxon>
        <taxon>Burkholderiales</taxon>
        <taxon>Comamonadaceae</taxon>
        <taxon>Hydrogenophaga</taxon>
    </lineage>
</organism>
<sequence>MRLIDTLSRKQPEHTGGPTGRVYLKAKGRYADYCDLCWRPSEVTAKGDQRDEDNRKLSTSRRFCSEHNPQTSASNYRRDLKFKADFWAEMENIRKLGLARYDTKFKFIPDETTPSGWELHLVPVSAHPEDVRRAAYALVHSKLRGTPAQCLAMKMQGLSPQETAVRLGITDRTVRLALSGVMPKLKQAEVIRWGEAPRSRIASRMAPQTCVL</sequence>
<keyword evidence="3" id="KW-1185">Reference proteome</keyword>
<name>A0ABU1VCU6_9BURK</name>
<feature type="region of interest" description="Disordered" evidence="1">
    <location>
        <begin position="1"/>
        <end position="20"/>
    </location>
</feature>
<dbReference type="SUPFAM" id="SSF46894">
    <property type="entry name" value="C-terminal effector domain of the bipartite response regulators"/>
    <property type="match status" value="1"/>
</dbReference>
<feature type="compositionally biased region" description="Basic and acidic residues" evidence="1">
    <location>
        <begin position="45"/>
        <end position="56"/>
    </location>
</feature>
<proteinExistence type="predicted"/>
<accession>A0ABU1VCU6</accession>
<feature type="region of interest" description="Disordered" evidence="1">
    <location>
        <begin position="45"/>
        <end position="72"/>
    </location>
</feature>
<keyword evidence="2" id="KW-0238">DNA-binding</keyword>
<dbReference type="EMBL" id="JAVDWE010000007">
    <property type="protein sequence ID" value="MDR7095150.1"/>
    <property type="molecule type" value="Genomic_DNA"/>
</dbReference>
<evidence type="ECO:0000313" key="3">
    <source>
        <dbReference type="Proteomes" id="UP001265550"/>
    </source>
</evidence>
<evidence type="ECO:0000256" key="1">
    <source>
        <dbReference type="SAM" id="MobiDB-lite"/>
    </source>
</evidence>
<comment type="caution">
    <text evidence="2">The sequence shown here is derived from an EMBL/GenBank/DDBJ whole genome shotgun (WGS) entry which is preliminary data.</text>
</comment>